<reference evidence="3 4" key="1">
    <citation type="submission" date="2020-04" db="EMBL/GenBank/DDBJ databases">
        <title>Plant Genome Project.</title>
        <authorList>
            <person name="Zhang R.-G."/>
        </authorList>
    </citation>
    <scope>NUCLEOTIDE SEQUENCE [LARGE SCALE GENOMIC DNA]</scope>
    <source>
        <strain evidence="3">YNK0</strain>
        <tissue evidence="3">Leaf</tissue>
    </source>
</reference>
<dbReference type="InterPro" id="IPR007942">
    <property type="entry name" value="PLipase-like"/>
</dbReference>
<feature type="region of interest" description="Disordered" evidence="2">
    <location>
        <begin position="81"/>
        <end position="132"/>
    </location>
</feature>
<comment type="caution">
    <text evidence="3">The sequence shown here is derived from an EMBL/GenBank/DDBJ whole genome shotgun (WGS) entry which is preliminary data.</text>
</comment>
<proteinExistence type="predicted"/>
<keyword evidence="1" id="KW-0175">Coiled coil</keyword>
<dbReference type="Pfam" id="PF05278">
    <property type="entry name" value="PEARLI-4"/>
    <property type="match status" value="1"/>
</dbReference>
<evidence type="ECO:0000256" key="2">
    <source>
        <dbReference type="SAM" id="MobiDB-lite"/>
    </source>
</evidence>
<dbReference type="EMBL" id="JABCRI010000004">
    <property type="protein sequence ID" value="KAF8407780.1"/>
    <property type="molecule type" value="Genomic_DNA"/>
</dbReference>
<gene>
    <name evidence="3" type="ORF">HHK36_006916</name>
</gene>
<protein>
    <submittedName>
        <fullName evidence="3">Uncharacterized protein</fullName>
    </submittedName>
</protein>
<organism evidence="3 4">
    <name type="scientific">Tetracentron sinense</name>
    <name type="common">Spur-leaf</name>
    <dbReference type="NCBI Taxonomy" id="13715"/>
    <lineage>
        <taxon>Eukaryota</taxon>
        <taxon>Viridiplantae</taxon>
        <taxon>Streptophyta</taxon>
        <taxon>Embryophyta</taxon>
        <taxon>Tracheophyta</taxon>
        <taxon>Spermatophyta</taxon>
        <taxon>Magnoliopsida</taxon>
        <taxon>Trochodendrales</taxon>
        <taxon>Trochodendraceae</taxon>
        <taxon>Tetracentron</taxon>
    </lineage>
</organism>
<evidence type="ECO:0000256" key="1">
    <source>
        <dbReference type="SAM" id="Coils"/>
    </source>
</evidence>
<accession>A0A834ZI04</accession>
<dbReference type="OrthoDB" id="1506770at2759"/>
<keyword evidence="4" id="KW-1185">Reference proteome</keyword>
<sequence length="567" mass="63722">MEDNDIIAVHFKSSQSIEERFELPPSAEDMDQHQPQIVTNMPTTVITSARVRIDPNVKVEEEIMKDTTPLSVRFRDMKRHVSQGEGSSSVCDTHSSLSPETLPEYTNVSKKKKAAETTKGTPIPLHHSSSKDTTPIRGLDVLMENLEDIMVPPTVVAEIGLSNKADLWASSPSWKPQSTGTITKSPRVRADAKRIVEAMKCIQKKRLKARGGKKLQMKDKVLEIEITQPLEKEGEAEIIGSHSEVMTFLFKAKGSSIMPSVVVSLFSPPSPMGPPALSPAPPSPSRMSIEELDSIVHKYPLSETHKIVWRDIVKKYSDITYSSTMKNLKMKAACIETICDVILGLKNTSVQELRMSIINQWESDLEDVGKANVSIDWLKERLLMLKSILAQSRQHATMINPYKAKIEMLAEITTSIAEEESKIDNVKKEIAKQKVLIVEFEQILKTRREEHKVIQQAANSDRKEYVHLMASVDKLLYYGTKGLKNTVVQVLRMSVINQWGSDLEDVGKLNVSIDWLKERLLTLKTILAQTQQFTTMINPYKAKIGKLAEIRTSIAEEESKVDNANRK</sequence>
<name>A0A834ZI04_TETSI</name>
<dbReference type="Proteomes" id="UP000655225">
    <property type="component" value="Unassembled WGS sequence"/>
</dbReference>
<feature type="compositionally biased region" description="Polar residues" evidence="2">
    <location>
        <begin position="84"/>
        <end position="108"/>
    </location>
</feature>
<evidence type="ECO:0000313" key="3">
    <source>
        <dbReference type="EMBL" id="KAF8407780.1"/>
    </source>
</evidence>
<feature type="coiled-coil region" evidence="1">
    <location>
        <begin position="409"/>
        <end position="436"/>
    </location>
</feature>
<evidence type="ECO:0000313" key="4">
    <source>
        <dbReference type="Proteomes" id="UP000655225"/>
    </source>
</evidence>
<dbReference type="AlphaFoldDB" id="A0A834ZI04"/>